<dbReference type="EMBL" id="JBJGWJ010000002">
    <property type="protein sequence ID" value="MFK8293023.1"/>
    <property type="molecule type" value="Genomic_DNA"/>
</dbReference>
<reference evidence="1 2" key="1">
    <citation type="journal article" date="2016" name="Sci. Rep.">
        <title>Whole genome sequencing identifies a novel species of the genus Capnocytophaga isolated from dog and cat bite wounds in humans.</title>
        <authorList>
            <person name="Zangenah S."/>
            <person name="Abbasi N."/>
            <person name="Andersson A.F."/>
            <person name="Bergman P."/>
        </authorList>
    </citation>
    <scope>NUCLEOTIDE SEQUENCE [LARGE SCALE GENOMIC DNA]</scope>
    <source>
        <strain evidence="1 2">W5</strain>
    </source>
</reference>
<accession>A0ABW8Q9J3</accession>
<protein>
    <submittedName>
        <fullName evidence="1">Uncharacterized protein</fullName>
    </submittedName>
</protein>
<gene>
    <name evidence="1" type="ORF">ACI76L_04440</name>
</gene>
<dbReference type="Proteomes" id="UP001622370">
    <property type="component" value="Unassembled WGS sequence"/>
</dbReference>
<organism evidence="1 2">
    <name type="scientific">Capnocytophaga stomatis</name>
    <dbReference type="NCBI Taxonomy" id="1848904"/>
    <lineage>
        <taxon>Bacteria</taxon>
        <taxon>Pseudomonadati</taxon>
        <taxon>Bacteroidota</taxon>
        <taxon>Flavobacteriia</taxon>
        <taxon>Flavobacteriales</taxon>
        <taxon>Flavobacteriaceae</taxon>
        <taxon>Capnocytophaga</taxon>
    </lineage>
</organism>
<evidence type="ECO:0000313" key="1">
    <source>
        <dbReference type="EMBL" id="MFK8293023.1"/>
    </source>
</evidence>
<evidence type="ECO:0000313" key="2">
    <source>
        <dbReference type="Proteomes" id="UP001622370"/>
    </source>
</evidence>
<dbReference type="RefSeq" id="WP_255321178.1">
    <property type="nucleotide sequence ID" value="NZ_BOPJ01000010.1"/>
</dbReference>
<proteinExistence type="predicted"/>
<keyword evidence="2" id="KW-1185">Reference proteome</keyword>
<sequence>MLKVAFPLGEFFHEHHSHHSAEEVCTHATGKQCEHKAHFSDSHEHHHDCIFHQLHSFFAQPYFAYKIYGSEVKIAFFNEYQRIQKVDIYTSSRAPPSADFTASGFMVI</sequence>
<comment type="caution">
    <text evidence="1">The sequence shown here is derived from an EMBL/GenBank/DDBJ whole genome shotgun (WGS) entry which is preliminary data.</text>
</comment>
<name>A0ABW8Q9J3_9FLAO</name>